<gene>
    <name evidence="2" type="ORF">FEF10_16155</name>
</gene>
<dbReference type="PANTHER" id="PTHR23150:SF19">
    <property type="entry name" value="FORMYLGLYCINE-GENERATING ENZYME"/>
    <property type="match status" value="1"/>
</dbReference>
<dbReference type="SUPFAM" id="SSF56436">
    <property type="entry name" value="C-type lectin-like"/>
    <property type="match status" value="1"/>
</dbReference>
<feature type="domain" description="Sulfatase-modifying factor enzyme-like" evidence="1">
    <location>
        <begin position="104"/>
        <end position="347"/>
    </location>
</feature>
<comment type="caution">
    <text evidence="2">The sequence shown here is derived from an EMBL/GenBank/DDBJ whole genome shotgun (WGS) entry which is preliminary data.</text>
</comment>
<dbReference type="PANTHER" id="PTHR23150">
    <property type="entry name" value="SULFATASE MODIFYING FACTOR 1, 2"/>
    <property type="match status" value="1"/>
</dbReference>
<reference evidence="2 3" key="1">
    <citation type="submission" date="2019-05" db="EMBL/GenBank/DDBJ databases">
        <title>Identification and Biocontrol Activity Analysis of Biocontrol Strain PF-1 Based on Genome-wide Data.</title>
        <authorList>
            <person name="Qi J."/>
        </authorList>
    </citation>
    <scope>NUCLEOTIDE SEQUENCE [LARGE SCALE GENOMIC DNA]</scope>
    <source>
        <strain evidence="2 3">PF-1</strain>
    </source>
</reference>
<evidence type="ECO:0000313" key="3">
    <source>
        <dbReference type="Proteomes" id="UP000310095"/>
    </source>
</evidence>
<evidence type="ECO:0000313" key="2">
    <source>
        <dbReference type="EMBL" id="TMM64751.1"/>
    </source>
</evidence>
<sequence length="350" mass="38940">MTAPLPSTRCRTRSTMNSKGFAHWPVFDGPLTAEMTDRQLMGLAEHFQPGIELSLPLAVWRQLSDKSAEQLALGVENPDAPLSWRLASARLLAQTMDPRLDVLNPPMITIEGGQVEIGLEESAIDQVLQRMQGLGLDRSWIEKEAPRHRVELKPYAIGKYPVTNLEYRAFLEDSQYPAIPGNWLFGQFPSERANHPVYGLSAGDADVYCQWLAARTGRSFRLPSEAEWEFAAAGHENLEYPWGDQFLPLHANTAEMGLFATTPVGALPEGASPFGCMDMAGNVEEYVADDYAPYPGGNAVIDDLVTVVGTHRIARGGSFTRFRDLTRNCRRHGKYPREIYVMGFRLAESL</sequence>
<accession>A0ABY2VIX2</accession>
<dbReference type="Pfam" id="PF03781">
    <property type="entry name" value="FGE-sulfatase"/>
    <property type="match status" value="1"/>
</dbReference>
<protein>
    <submittedName>
        <fullName evidence="2">Formylglycine-generating enzyme family protein</fullName>
    </submittedName>
</protein>
<organism evidence="2 3">
    <name type="scientific">Pseudomonas protegens</name>
    <dbReference type="NCBI Taxonomy" id="380021"/>
    <lineage>
        <taxon>Bacteria</taxon>
        <taxon>Pseudomonadati</taxon>
        <taxon>Pseudomonadota</taxon>
        <taxon>Gammaproteobacteria</taxon>
        <taxon>Pseudomonadales</taxon>
        <taxon>Pseudomonadaceae</taxon>
        <taxon>Pseudomonas</taxon>
    </lineage>
</organism>
<dbReference type="InterPro" id="IPR042095">
    <property type="entry name" value="SUMF_sf"/>
</dbReference>
<dbReference type="Gene3D" id="3.90.1580.10">
    <property type="entry name" value="paralog of FGE (formylglycine-generating enzyme)"/>
    <property type="match status" value="1"/>
</dbReference>
<dbReference type="InterPro" id="IPR005532">
    <property type="entry name" value="SUMF_dom"/>
</dbReference>
<dbReference type="EMBL" id="VAVY01000002">
    <property type="protein sequence ID" value="TMM64751.1"/>
    <property type="molecule type" value="Genomic_DNA"/>
</dbReference>
<evidence type="ECO:0000259" key="1">
    <source>
        <dbReference type="Pfam" id="PF03781"/>
    </source>
</evidence>
<dbReference type="Proteomes" id="UP000310095">
    <property type="component" value="Unassembled WGS sequence"/>
</dbReference>
<dbReference type="InterPro" id="IPR016187">
    <property type="entry name" value="CTDL_fold"/>
</dbReference>
<dbReference type="InterPro" id="IPR051043">
    <property type="entry name" value="Sulfatase_Mod_Factor_Kinase"/>
</dbReference>
<keyword evidence="3" id="KW-1185">Reference proteome</keyword>
<name>A0ABY2VIX2_9PSED</name>
<proteinExistence type="predicted"/>